<keyword evidence="3 6" id="KW-0812">Transmembrane</keyword>
<sequence>MMSPTANTARTPWLPIGAVILGLALFSVMDGVMKAASILSGVYAAMFWRGLAGSTMMLPLWLKRGRGWPDWATMKVHIQRGVVSACMATLFFYGLVRTPLAESIALSFIAPLIALYLSVGMLGETLQKSAVAGSFIALLGVCVICWSKFEGSSDPEAIKGVVALLVSAVLYAWNLVLQRRQALIAGPEEVAFFQTLVSFSFLGLGAWWFAPWPSAESWGLIVISAVLSTGSLMLLSWAYARAEAQVLVPLEYSAFIWAAIVGWIAFGEEVTLATFAGVALIVAGCLYATRRNPDPPRPEMPN</sequence>
<feature type="transmembrane region" description="Helical" evidence="6">
    <location>
        <begin position="218"/>
        <end position="239"/>
    </location>
</feature>
<dbReference type="GO" id="GO:0016020">
    <property type="term" value="C:membrane"/>
    <property type="evidence" value="ECO:0007669"/>
    <property type="project" value="UniProtKB-SubCell"/>
</dbReference>
<comment type="caution">
    <text evidence="8">The sequence shown here is derived from an EMBL/GenBank/DDBJ whole genome shotgun (WGS) entry which is preliminary data.</text>
</comment>
<dbReference type="Proteomes" id="UP000562395">
    <property type="component" value="Unassembled WGS sequence"/>
</dbReference>
<dbReference type="PANTHER" id="PTHR22911:SF6">
    <property type="entry name" value="SOLUTE CARRIER FAMILY 35 MEMBER G1"/>
    <property type="match status" value="1"/>
</dbReference>
<dbReference type="AlphaFoldDB" id="A0A7W5ZUE7"/>
<comment type="similarity">
    <text evidence="2">Belongs to the drug/metabolite transporter (DMT) superfamily. 10 TMS drug/metabolite exporter (DME) (TC 2.A.7.3) family.</text>
</comment>
<proteinExistence type="inferred from homology"/>
<dbReference type="Gene3D" id="1.10.3730.20">
    <property type="match status" value="1"/>
</dbReference>
<evidence type="ECO:0000256" key="6">
    <source>
        <dbReference type="SAM" id="Phobius"/>
    </source>
</evidence>
<dbReference type="InterPro" id="IPR000620">
    <property type="entry name" value="EamA_dom"/>
</dbReference>
<organism evidence="8 9">
    <name type="scientific">Novosphingobium hassiacum</name>
    <dbReference type="NCBI Taxonomy" id="173676"/>
    <lineage>
        <taxon>Bacteria</taxon>
        <taxon>Pseudomonadati</taxon>
        <taxon>Pseudomonadota</taxon>
        <taxon>Alphaproteobacteria</taxon>
        <taxon>Sphingomonadales</taxon>
        <taxon>Sphingomonadaceae</taxon>
        <taxon>Novosphingobium</taxon>
    </lineage>
</organism>
<dbReference type="RefSeq" id="WP_343057113.1">
    <property type="nucleotide sequence ID" value="NZ_JACICY010000002.1"/>
</dbReference>
<feature type="transmembrane region" description="Helical" evidence="6">
    <location>
        <begin position="41"/>
        <end position="62"/>
    </location>
</feature>
<keyword evidence="9" id="KW-1185">Reference proteome</keyword>
<protein>
    <submittedName>
        <fullName evidence="8">S-adenosylmethionine uptake transporter</fullName>
    </submittedName>
</protein>
<feature type="transmembrane region" description="Helical" evidence="6">
    <location>
        <begin position="130"/>
        <end position="149"/>
    </location>
</feature>
<evidence type="ECO:0000256" key="1">
    <source>
        <dbReference type="ARBA" id="ARBA00004141"/>
    </source>
</evidence>
<feature type="transmembrane region" description="Helical" evidence="6">
    <location>
        <begin position="82"/>
        <end position="98"/>
    </location>
</feature>
<comment type="subcellular location">
    <subcellularLocation>
        <location evidence="1">Membrane</location>
        <topology evidence="1">Multi-pass membrane protein</topology>
    </subcellularLocation>
</comment>
<feature type="transmembrane region" description="Helical" evidence="6">
    <location>
        <begin position="161"/>
        <end position="178"/>
    </location>
</feature>
<feature type="transmembrane region" description="Helical" evidence="6">
    <location>
        <begin position="12"/>
        <end position="29"/>
    </location>
</feature>
<evidence type="ECO:0000256" key="3">
    <source>
        <dbReference type="ARBA" id="ARBA00022692"/>
    </source>
</evidence>
<accession>A0A7W5ZUE7</accession>
<feature type="transmembrane region" description="Helical" evidence="6">
    <location>
        <begin position="190"/>
        <end position="212"/>
    </location>
</feature>
<reference evidence="8 9" key="1">
    <citation type="submission" date="2020-08" db="EMBL/GenBank/DDBJ databases">
        <title>Genomic Encyclopedia of Type Strains, Phase IV (KMG-IV): sequencing the most valuable type-strain genomes for metagenomic binning, comparative biology and taxonomic classification.</title>
        <authorList>
            <person name="Goeker M."/>
        </authorList>
    </citation>
    <scope>NUCLEOTIDE SEQUENCE [LARGE SCALE GENOMIC DNA]</scope>
    <source>
        <strain evidence="8 9">DSM 14552</strain>
    </source>
</reference>
<evidence type="ECO:0000256" key="4">
    <source>
        <dbReference type="ARBA" id="ARBA00022989"/>
    </source>
</evidence>
<keyword evidence="4 6" id="KW-1133">Transmembrane helix</keyword>
<dbReference type="PANTHER" id="PTHR22911">
    <property type="entry name" value="ACYL-MALONYL CONDENSING ENZYME-RELATED"/>
    <property type="match status" value="1"/>
</dbReference>
<feature type="transmembrane region" description="Helical" evidence="6">
    <location>
        <begin position="272"/>
        <end position="289"/>
    </location>
</feature>
<evidence type="ECO:0000256" key="5">
    <source>
        <dbReference type="ARBA" id="ARBA00023136"/>
    </source>
</evidence>
<evidence type="ECO:0000313" key="8">
    <source>
        <dbReference type="EMBL" id="MBB3860138.1"/>
    </source>
</evidence>
<feature type="transmembrane region" description="Helical" evidence="6">
    <location>
        <begin position="246"/>
        <end position="266"/>
    </location>
</feature>
<evidence type="ECO:0000256" key="2">
    <source>
        <dbReference type="ARBA" id="ARBA00009853"/>
    </source>
</evidence>
<feature type="domain" description="EamA" evidence="7">
    <location>
        <begin position="159"/>
        <end position="287"/>
    </location>
</feature>
<feature type="transmembrane region" description="Helical" evidence="6">
    <location>
        <begin position="104"/>
        <end position="123"/>
    </location>
</feature>
<dbReference type="EMBL" id="JACICY010000002">
    <property type="protein sequence ID" value="MBB3860138.1"/>
    <property type="molecule type" value="Genomic_DNA"/>
</dbReference>
<evidence type="ECO:0000259" key="7">
    <source>
        <dbReference type="Pfam" id="PF00892"/>
    </source>
</evidence>
<dbReference type="InterPro" id="IPR037185">
    <property type="entry name" value="EmrE-like"/>
</dbReference>
<evidence type="ECO:0000313" key="9">
    <source>
        <dbReference type="Proteomes" id="UP000562395"/>
    </source>
</evidence>
<feature type="domain" description="EamA" evidence="7">
    <location>
        <begin position="18"/>
        <end position="144"/>
    </location>
</feature>
<name>A0A7W5ZUE7_9SPHN</name>
<keyword evidence="5 6" id="KW-0472">Membrane</keyword>
<gene>
    <name evidence="8" type="ORF">GGQ88_001399</name>
</gene>
<dbReference type="SUPFAM" id="SSF103481">
    <property type="entry name" value="Multidrug resistance efflux transporter EmrE"/>
    <property type="match status" value="2"/>
</dbReference>
<dbReference type="Pfam" id="PF00892">
    <property type="entry name" value="EamA"/>
    <property type="match status" value="2"/>
</dbReference>